<accession>A0A4V2MTS8</accession>
<name>A0A4V2MTS8_9BIFI</name>
<protein>
    <submittedName>
        <fullName evidence="2">BAG family molecular chaperone regulator 5</fullName>
    </submittedName>
</protein>
<proteinExistence type="predicted"/>
<dbReference type="AlphaFoldDB" id="A0A4V2MTS8"/>
<evidence type="ECO:0000313" key="2">
    <source>
        <dbReference type="EMBL" id="TCD53719.1"/>
    </source>
</evidence>
<dbReference type="EMBL" id="RXLP01000026">
    <property type="protein sequence ID" value="TCD53719.1"/>
    <property type="molecule type" value="Genomic_DNA"/>
</dbReference>
<dbReference type="RefSeq" id="WP_131285014.1">
    <property type="nucleotide sequence ID" value="NZ_RXLP01000026.1"/>
</dbReference>
<evidence type="ECO:0000313" key="3">
    <source>
        <dbReference type="Proteomes" id="UP000291289"/>
    </source>
</evidence>
<evidence type="ECO:0000256" key="1">
    <source>
        <dbReference type="SAM" id="MobiDB-lite"/>
    </source>
</evidence>
<comment type="caution">
    <text evidence="2">The sequence shown here is derived from an EMBL/GenBank/DDBJ whole genome shotgun (WGS) entry which is preliminary data.</text>
</comment>
<dbReference type="Proteomes" id="UP000291289">
    <property type="component" value="Unassembled WGS sequence"/>
</dbReference>
<reference evidence="2 3" key="1">
    <citation type="submission" date="2018-12" db="EMBL/GenBank/DDBJ databases">
        <title>Alloscrdovia theropitheci sp. nov: a novel taxon from the feces of the bleeding-herat monkey (Theropithecus geleda).</title>
        <authorList>
            <person name="Modesto M."/>
        </authorList>
    </citation>
    <scope>NUCLEOTIDE SEQUENCE [LARGE SCALE GENOMIC DNA]</scope>
    <source>
        <strain evidence="2 3">GLDI4/2</strain>
    </source>
</reference>
<keyword evidence="3" id="KW-1185">Reference proteome</keyword>
<feature type="region of interest" description="Disordered" evidence="1">
    <location>
        <begin position="1"/>
        <end position="44"/>
    </location>
</feature>
<dbReference type="OrthoDB" id="5150097at2"/>
<gene>
    <name evidence="2" type="ORF">EJ419_07050</name>
</gene>
<organism evidence="2 3">
    <name type="scientific">Alloscardovia theropitheci</name>
    <dbReference type="NCBI Taxonomy" id="2496842"/>
    <lineage>
        <taxon>Bacteria</taxon>
        <taxon>Bacillati</taxon>
        <taxon>Actinomycetota</taxon>
        <taxon>Actinomycetes</taxon>
        <taxon>Bifidobacteriales</taxon>
        <taxon>Bifidobacteriaceae</taxon>
        <taxon>Alloscardovia</taxon>
    </lineage>
</organism>
<sequence length="63" mass="7305">MKPLGKSTRPHKRVLRQGNEWFDADGVKLEPSDTLTDDQKSDEDDQRILNELPPHFAVFNSKR</sequence>